<keyword evidence="2" id="KW-1185">Reference proteome</keyword>
<dbReference type="Proteomes" id="UP001285441">
    <property type="component" value="Unassembled WGS sequence"/>
</dbReference>
<protein>
    <submittedName>
        <fullName evidence="1">Isoprenoid synthase domain-containing protein</fullName>
    </submittedName>
</protein>
<organism evidence="1 2">
    <name type="scientific">Podospora didyma</name>
    <dbReference type="NCBI Taxonomy" id="330526"/>
    <lineage>
        <taxon>Eukaryota</taxon>
        <taxon>Fungi</taxon>
        <taxon>Dikarya</taxon>
        <taxon>Ascomycota</taxon>
        <taxon>Pezizomycotina</taxon>
        <taxon>Sordariomycetes</taxon>
        <taxon>Sordariomycetidae</taxon>
        <taxon>Sordariales</taxon>
        <taxon>Podosporaceae</taxon>
        <taxon>Podospora</taxon>
    </lineage>
</organism>
<dbReference type="Gene3D" id="1.10.600.10">
    <property type="entry name" value="Farnesyl Diphosphate Synthase"/>
    <property type="match status" value="1"/>
</dbReference>
<accession>A0AAE0P5W7</accession>
<reference evidence="1" key="2">
    <citation type="submission" date="2023-06" db="EMBL/GenBank/DDBJ databases">
        <authorList>
            <consortium name="Lawrence Berkeley National Laboratory"/>
            <person name="Haridas S."/>
            <person name="Hensen N."/>
            <person name="Bonometti L."/>
            <person name="Westerberg I."/>
            <person name="Brannstrom I.O."/>
            <person name="Guillou S."/>
            <person name="Cros-Aarteil S."/>
            <person name="Calhoun S."/>
            <person name="Kuo A."/>
            <person name="Mondo S."/>
            <person name="Pangilinan J."/>
            <person name="Riley R."/>
            <person name="LaButti K."/>
            <person name="Andreopoulos B."/>
            <person name="Lipzen A."/>
            <person name="Chen C."/>
            <person name="Yanf M."/>
            <person name="Daum C."/>
            <person name="Ng V."/>
            <person name="Clum A."/>
            <person name="Steindorff A."/>
            <person name="Ohm R."/>
            <person name="Martin F."/>
            <person name="Silar P."/>
            <person name="Natvig D."/>
            <person name="Lalanne C."/>
            <person name="Gautier V."/>
            <person name="Ament-velasquez S.L."/>
            <person name="Kruys A."/>
            <person name="Hutchinson M.I."/>
            <person name="Powell A.J."/>
            <person name="Barry K."/>
            <person name="Miller A.N."/>
            <person name="Grigoriev I.V."/>
            <person name="Debuchy R."/>
            <person name="Gladieux P."/>
            <person name="Thoren M.H."/>
            <person name="Johannesson H."/>
        </authorList>
    </citation>
    <scope>NUCLEOTIDE SEQUENCE</scope>
    <source>
        <strain evidence="1">CBS 232.78</strain>
    </source>
</reference>
<gene>
    <name evidence="1" type="ORF">B0H63DRAFT_505653</name>
</gene>
<proteinExistence type="predicted"/>
<dbReference type="AlphaFoldDB" id="A0AAE0P5W7"/>
<comment type="caution">
    <text evidence="1">The sequence shown here is derived from an EMBL/GenBank/DDBJ whole genome shotgun (WGS) entry which is preliminary data.</text>
</comment>
<dbReference type="SUPFAM" id="SSF48576">
    <property type="entry name" value="Terpenoid synthases"/>
    <property type="match status" value="1"/>
</dbReference>
<name>A0AAE0P5W7_9PEZI</name>
<evidence type="ECO:0000313" key="1">
    <source>
        <dbReference type="EMBL" id="KAK3393827.1"/>
    </source>
</evidence>
<evidence type="ECO:0000313" key="2">
    <source>
        <dbReference type="Proteomes" id="UP001285441"/>
    </source>
</evidence>
<dbReference type="EMBL" id="JAULSW010000001">
    <property type="protein sequence ID" value="KAK3393827.1"/>
    <property type="molecule type" value="Genomic_DNA"/>
</dbReference>
<dbReference type="InterPro" id="IPR008949">
    <property type="entry name" value="Isoprenoid_synthase_dom_sf"/>
</dbReference>
<reference evidence="1" key="1">
    <citation type="journal article" date="2023" name="Mol. Phylogenet. Evol.">
        <title>Genome-scale phylogeny and comparative genomics of the fungal order Sordariales.</title>
        <authorList>
            <person name="Hensen N."/>
            <person name="Bonometti L."/>
            <person name="Westerberg I."/>
            <person name="Brannstrom I.O."/>
            <person name="Guillou S."/>
            <person name="Cros-Aarteil S."/>
            <person name="Calhoun S."/>
            <person name="Haridas S."/>
            <person name="Kuo A."/>
            <person name="Mondo S."/>
            <person name="Pangilinan J."/>
            <person name="Riley R."/>
            <person name="LaButti K."/>
            <person name="Andreopoulos B."/>
            <person name="Lipzen A."/>
            <person name="Chen C."/>
            <person name="Yan M."/>
            <person name="Daum C."/>
            <person name="Ng V."/>
            <person name="Clum A."/>
            <person name="Steindorff A."/>
            <person name="Ohm R.A."/>
            <person name="Martin F."/>
            <person name="Silar P."/>
            <person name="Natvig D.O."/>
            <person name="Lalanne C."/>
            <person name="Gautier V."/>
            <person name="Ament-Velasquez S.L."/>
            <person name="Kruys A."/>
            <person name="Hutchinson M.I."/>
            <person name="Powell A.J."/>
            <person name="Barry K."/>
            <person name="Miller A.N."/>
            <person name="Grigoriev I.V."/>
            <person name="Debuchy R."/>
            <person name="Gladieux P."/>
            <person name="Hiltunen Thoren M."/>
            <person name="Johannesson H."/>
        </authorList>
    </citation>
    <scope>NUCLEOTIDE SEQUENCE</scope>
    <source>
        <strain evidence="1">CBS 232.78</strain>
    </source>
</reference>
<dbReference type="Pfam" id="PF19086">
    <property type="entry name" value="Terpene_syn_C_2"/>
    <property type="match status" value="1"/>
</dbReference>
<sequence>MEFKYSSVLVLPESETQGLHQGIPIRVHKNRELEDYGSIRAQEDWSKAVKPLGFYKGGLGPRMGFISAIVPECLPDRLEYVSYANEFEFIYDDMVDVWNDAEIAAEGDGRLQVFKLWTAAANSTSAGDAKLLISQNHSSPIMNLQANMIRHALEIDREAALWTIKLWAGYVEQGAGRQNHASFDTFEDYIEYRYHDIGTMLMTFEIGFGMGLVVPTSEHTTLLSLGRPAWIAVALTNDLFSWDKECRYAAAHKNISDFTTIFHCLPILMRQHDTNLEGAKELLKEAIRAYVAEYIVTVEANKDNMELSDGLRLYLEALMYAVSGNLAFHTDCPRYYVDRKHSERQLNWMENGTPAECPGGRGRQIVNGKGDASE</sequence>